<evidence type="ECO:0000313" key="2">
    <source>
        <dbReference type="Proteomes" id="UP000789342"/>
    </source>
</evidence>
<sequence>PINVVLEAGLETRPLIQKFLSDCPPEMDDKRAKDAVERLNEIFS</sequence>
<dbReference type="Proteomes" id="UP000789342">
    <property type="component" value="Unassembled WGS sequence"/>
</dbReference>
<organism evidence="1 2">
    <name type="scientific">Acaulospora morrowiae</name>
    <dbReference type="NCBI Taxonomy" id="94023"/>
    <lineage>
        <taxon>Eukaryota</taxon>
        <taxon>Fungi</taxon>
        <taxon>Fungi incertae sedis</taxon>
        <taxon>Mucoromycota</taxon>
        <taxon>Glomeromycotina</taxon>
        <taxon>Glomeromycetes</taxon>
        <taxon>Diversisporales</taxon>
        <taxon>Acaulosporaceae</taxon>
        <taxon>Acaulospora</taxon>
    </lineage>
</organism>
<gene>
    <name evidence="1" type="ORF">AMORRO_LOCUS17103</name>
</gene>
<name>A0A9N9P0K9_9GLOM</name>
<accession>A0A9N9P0K9</accession>
<comment type="caution">
    <text evidence="1">The sequence shown here is derived from an EMBL/GenBank/DDBJ whole genome shotgun (WGS) entry which is preliminary data.</text>
</comment>
<dbReference type="EMBL" id="CAJVPV010050792">
    <property type="protein sequence ID" value="CAG8778360.1"/>
    <property type="molecule type" value="Genomic_DNA"/>
</dbReference>
<keyword evidence="2" id="KW-1185">Reference proteome</keyword>
<evidence type="ECO:0000313" key="1">
    <source>
        <dbReference type="EMBL" id="CAG8778360.1"/>
    </source>
</evidence>
<feature type="non-terminal residue" evidence="1">
    <location>
        <position position="1"/>
    </location>
</feature>
<dbReference type="AlphaFoldDB" id="A0A9N9P0K9"/>
<reference evidence="1" key="1">
    <citation type="submission" date="2021-06" db="EMBL/GenBank/DDBJ databases">
        <authorList>
            <person name="Kallberg Y."/>
            <person name="Tangrot J."/>
            <person name="Rosling A."/>
        </authorList>
    </citation>
    <scope>NUCLEOTIDE SEQUENCE</scope>
    <source>
        <strain evidence="1">CL551</strain>
    </source>
</reference>
<protein>
    <submittedName>
        <fullName evidence="1">10261_t:CDS:1</fullName>
    </submittedName>
</protein>
<proteinExistence type="predicted"/>